<keyword evidence="3" id="KW-1185">Reference proteome</keyword>
<evidence type="ECO:0000313" key="2">
    <source>
        <dbReference type="EMBL" id="MEK8090265.1"/>
    </source>
</evidence>
<protein>
    <submittedName>
        <fullName evidence="2">Isochorismatase family protein</fullName>
    </submittedName>
</protein>
<dbReference type="RefSeq" id="WP_341371320.1">
    <property type="nucleotide sequence ID" value="NZ_JBBPCO010000010.1"/>
</dbReference>
<dbReference type="Gene3D" id="3.40.50.850">
    <property type="entry name" value="Isochorismatase-like"/>
    <property type="match status" value="1"/>
</dbReference>
<dbReference type="InterPro" id="IPR036380">
    <property type="entry name" value="Isochorismatase-like_sf"/>
</dbReference>
<sequence>MTLLARADESLLLLIDLQDRLLGAINPDTRHALIHQASVLAQSARLLDIPVLHTEQHRQGLGPTTTALQPFLDTPAIDKTQFSCCGVSGVDAALASANRRCIVIAGVETHICVLQTALQLQAAGHAVFVVEDAVASRNDAHKTNALARLRQAGIIVSNVESTLFEWLADAGHHAFKSISALIR</sequence>
<comment type="caution">
    <text evidence="2">The sequence shown here is derived from an EMBL/GenBank/DDBJ whole genome shotgun (WGS) entry which is preliminary data.</text>
</comment>
<dbReference type="PANTHER" id="PTHR14119:SF3">
    <property type="entry name" value="ISOCHORISMATASE DOMAIN-CONTAINING PROTEIN 2"/>
    <property type="match status" value="1"/>
</dbReference>
<dbReference type="SUPFAM" id="SSF52499">
    <property type="entry name" value="Isochorismatase-like hydrolases"/>
    <property type="match status" value="1"/>
</dbReference>
<evidence type="ECO:0000259" key="1">
    <source>
        <dbReference type="Pfam" id="PF00857"/>
    </source>
</evidence>
<proteinExistence type="predicted"/>
<dbReference type="PANTHER" id="PTHR14119">
    <property type="entry name" value="HYDROLASE"/>
    <property type="match status" value="1"/>
</dbReference>
<dbReference type="InterPro" id="IPR000868">
    <property type="entry name" value="Isochorismatase-like_dom"/>
</dbReference>
<reference evidence="2 3" key="1">
    <citation type="submission" date="2024-04" db="EMBL/GenBank/DDBJ databases">
        <authorList>
            <person name="Abashina T."/>
            <person name="Shaikin A."/>
        </authorList>
    </citation>
    <scope>NUCLEOTIDE SEQUENCE [LARGE SCALE GENOMIC DNA]</scope>
    <source>
        <strain evidence="2 3">AAFK</strain>
    </source>
</reference>
<evidence type="ECO:0000313" key="3">
    <source>
        <dbReference type="Proteomes" id="UP001446205"/>
    </source>
</evidence>
<name>A0ABU9D9R7_9PROT</name>
<dbReference type="Pfam" id="PF00857">
    <property type="entry name" value="Isochorismatase"/>
    <property type="match status" value="1"/>
</dbReference>
<gene>
    <name evidence="2" type="ORF">WOB96_10880</name>
</gene>
<organism evidence="2 3">
    <name type="scientific">Thermithiobacillus plumbiphilus</name>
    <dbReference type="NCBI Taxonomy" id="1729899"/>
    <lineage>
        <taxon>Bacteria</taxon>
        <taxon>Pseudomonadati</taxon>
        <taxon>Pseudomonadota</taxon>
        <taxon>Acidithiobacillia</taxon>
        <taxon>Acidithiobacillales</taxon>
        <taxon>Thermithiobacillaceae</taxon>
        <taxon>Thermithiobacillus</taxon>
    </lineage>
</organism>
<dbReference type="Proteomes" id="UP001446205">
    <property type="component" value="Unassembled WGS sequence"/>
</dbReference>
<dbReference type="EMBL" id="JBBPCO010000010">
    <property type="protein sequence ID" value="MEK8090265.1"/>
    <property type="molecule type" value="Genomic_DNA"/>
</dbReference>
<feature type="domain" description="Isochorismatase-like" evidence="1">
    <location>
        <begin position="10"/>
        <end position="160"/>
    </location>
</feature>
<dbReference type="InterPro" id="IPR050993">
    <property type="entry name" value="Isochorismatase_domain"/>
</dbReference>
<accession>A0ABU9D9R7</accession>